<dbReference type="NCBIfam" id="NF037959">
    <property type="entry name" value="MFS_SpdSyn"/>
    <property type="match status" value="1"/>
</dbReference>
<evidence type="ECO:0000313" key="3">
    <source>
        <dbReference type="EMBL" id="CAK7265858.1"/>
    </source>
</evidence>
<keyword evidence="2" id="KW-0812">Transmembrane</keyword>
<evidence type="ECO:0008006" key="5">
    <source>
        <dbReference type="Google" id="ProtNLM"/>
    </source>
</evidence>
<keyword evidence="4" id="KW-1185">Reference proteome</keyword>
<dbReference type="EMBL" id="CAWUOM010000020">
    <property type="protein sequence ID" value="CAK7265858.1"/>
    <property type="molecule type" value="Genomic_DNA"/>
</dbReference>
<feature type="transmembrane region" description="Helical" evidence="2">
    <location>
        <begin position="117"/>
        <end position="135"/>
    </location>
</feature>
<feature type="transmembrane region" description="Helical" evidence="2">
    <location>
        <begin position="58"/>
        <end position="80"/>
    </location>
</feature>
<feature type="region of interest" description="Disordered" evidence="1">
    <location>
        <begin position="1"/>
        <end position="23"/>
    </location>
</feature>
<protein>
    <recommendedName>
        <fullName evidence="5">Spermine/spermidine synthase</fullName>
    </recommendedName>
</protein>
<organism evidence="3 4">
    <name type="scientific">Sporothrix epigloea</name>
    <dbReference type="NCBI Taxonomy" id="1892477"/>
    <lineage>
        <taxon>Eukaryota</taxon>
        <taxon>Fungi</taxon>
        <taxon>Dikarya</taxon>
        <taxon>Ascomycota</taxon>
        <taxon>Pezizomycotina</taxon>
        <taxon>Sordariomycetes</taxon>
        <taxon>Sordariomycetidae</taxon>
        <taxon>Ophiostomatales</taxon>
        <taxon>Ophiostomataceae</taxon>
        <taxon>Sporothrix</taxon>
    </lineage>
</organism>
<sequence>MPSNTTASPRDSQVSASPNETSLTPENFERELKSLAVKAKDATWGRAARREALAYGRIILLLTLAAASANASVAALSPVFGTIPASLWHAVLVSSALFAGWSSNLHLRRLLLPNRPLAAFLPILAAYVPTVQYVLSSGTVSVSTWAGPRWGPVLIESLTLFPLLAATAACVATELESATEIDEVVHLPRWIGDALPGIGSWTVFRLAENFTAVAESPFSSAPRVVLWLTTRVASQLAIAAAYFIVSPPSRLWLYATPALLHALLLNSHIAGSPWALAATNRALRSDGWVVLDRRESITGYVSVIENLSQGFRVLRCDHSLLGGEWTRFPADPVAEPVYGVFVMLEAVRLVNVPGKAINDADATCLVVGLGIGTAPAAFVAHGIDTTVVEIDPVVHEFASRYFHLPVNHKAVVEDAVSYTDRLVAELSVEPEVRSIVIGRFDYIVHDVFTGGAEPISLFTLEFLQNLHALLKPSGVIAINYAGDLTLTPIKAVMLTIRAVFPSCRIFREHERKGSYADPDFTNVIIFCTKLGKQDADITFRAPLEADFLHSNVRKQFLLPKYEVVDSDFRSTEDVRIVRRNDTAQLAEFHAKSALGHWAVMRHVIPAKVWELW</sequence>
<evidence type="ECO:0000256" key="1">
    <source>
        <dbReference type="SAM" id="MobiDB-lite"/>
    </source>
</evidence>
<gene>
    <name evidence="3" type="ORF">SEPCBS57363_001795</name>
</gene>
<name>A0ABP0DDW6_9PEZI</name>
<dbReference type="Gene3D" id="3.40.50.150">
    <property type="entry name" value="Vaccinia Virus protein VP39"/>
    <property type="match status" value="1"/>
</dbReference>
<dbReference type="SUPFAM" id="SSF53335">
    <property type="entry name" value="S-adenosyl-L-methionine-dependent methyltransferases"/>
    <property type="match status" value="1"/>
</dbReference>
<keyword evidence="2" id="KW-0472">Membrane</keyword>
<dbReference type="Proteomes" id="UP001642501">
    <property type="component" value="Unassembled WGS sequence"/>
</dbReference>
<comment type="caution">
    <text evidence="3">The sequence shown here is derived from an EMBL/GenBank/DDBJ whole genome shotgun (WGS) entry which is preliminary data.</text>
</comment>
<reference evidence="3 4" key="1">
    <citation type="submission" date="2024-01" db="EMBL/GenBank/DDBJ databases">
        <authorList>
            <person name="Allen C."/>
            <person name="Tagirdzhanova G."/>
        </authorList>
    </citation>
    <scope>NUCLEOTIDE SEQUENCE [LARGE SCALE GENOMIC DNA]</scope>
    <source>
        <strain evidence="3 4">CBS 573.63</strain>
    </source>
</reference>
<proteinExistence type="predicted"/>
<accession>A0ABP0DDW6</accession>
<evidence type="ECO:0000256" key="2">
    <source>
        <dbReference type="SAM" id="Phobius"/>
    </source>
</evidence>
<feature type="transmembrane region" description="Helical" evidence="2">
    <location>
        <begin position="86"/>
        <end position="105"/>
    </location>
</feature>
<evidence type="ECO:0000313" key="4">
    <source>
        <dbReference type="Proteomes" id="UP001642501"/>
    </source>
</evidence>
<dbReference type="InterPro" id="IPR029063">
    <property type="entry name" value="SAM-dependent_MTases_sf"/>
</dbReference>
<keyword evidence="2" id="KW-1133">Transmembrane helix</keyword>